<proteinExistence type="predicted"/>
<gene>
    <name evidence="1" type="ORF">EgrG_002001500</name>
</gene>
<organism evidence="1">
    <name type="scientific">Echinococcus granulosus</name>
    <name type="common">Hydatid tapeworm</name>
    <dbReference type="NCBI Taxonomy" id="6210"/>
    <lineage>
        <taxon>Eukaryota</taxon>
        <taxon>Metazoa</taxon>
        <taxon>Spiralia</taxon>
        <taxon>Lophotrochozoa</taxon>
        <taxon>Platyhelminthes</taxon>
        <taxon>Cestoda</taxon>
        <taxon>Eucestoda</taxon>
        <taxon>Cyclophyllidea</taxon>
        <taxon>Taeniidae</taxon>
        <taxon>Echinococcus</taxon>
        <taxon>Echinococcus granulosus group</taxon>
    </lineage>
</organism>
<accession>A0A068X321</accession>
<dbReference type="AlphaFoldDB" id="A0A068X321"/>
<evidence type="ECO:0000313" key="1">
    <source>
        <dbReference type="EMBL" id="CDS25209.1"/>
    </source>
</evidence>
<dbReference type="GO" id="GO:0004530">
    <property type="term" value="F:deoxyribonuclease I activity"/>
    <property type="evidence" value="ECO:0007669"/>
    <property type="project" value="TreeGrafter"/>
</dbReference>
<reference evidence="1 2" key="1">
    <citation type="journal article" date="2013" name="Nature">
        <title>The genomes of four tapeworm species reveal adaptations to parasitism.</title>
        <authorList>
            <person name="Tsai I.J."/>
            <person name="Zarowiecki M."/>
            <person name="Holroyd N."/>
            <person name="Garciarrubio A."/>
            <person name="Sanchez-Flores A."/>
            <person name="Brooks K.L."/>
            <person name="Tracey A."/>
            <person name="Bobes R.J."/>
            <person name="Fragoso G."/>
            <person name="Sciutto E."/>
            <person name="Aslett M."/>
            <person name="Beasley H."/>
            <person name="Bennett H.M."/>
            <person name="Cai J."/>
            <person name="Camicia F."/>
            <person name="Clark R."/>
            <person name="Cucher M."/>
            <person name="De Silva N."/>
            <person name="Day T.A."/>
            <person name="Deplazes P."/>
            <person name="Estrada K."/>
            <person name="Fernandez C."/>
            <person name="Holland P.W."/>
            <person name="Hou J."/>
            <person name="Hu S."/>
            <person name="Huckvale T."/>
            <person name="Hung S.S."/>
            <person name="Kamenetzky L."/>
            <person name="Keane J.A."/>
            <person name="Kiss F."/>
            <person name="Koziol U."/>
            <person name="Lambert O."/>
            <person name="Liu K."/>
            <person name="Luo X."/>
            <person name="Luo Y."/>
            <person name="Macchiaroli N."/>
            <person name="Nichol S."/>
            <person name="Paps J."/>
            <person name="Parkinson J."/>
            <person name="Pouchkina-Stantcheva N."/>
            <person name="Riddiford N."/>
            <person name="Rosenzvit M."/>
            <person name="Salinas G."/>
            <person name="Wasmuth J.D."/>
            <person name="Zamanian M."/>
            <person name="Zheng Y."/>
            <person name="Cai X."/>
            <person name="Soberon X."/>
            <person name="Olson P.D."/>
            <person name="Laclette J.P."/>
            <person name="Brehm K."/>
            <person name="Berriman M."/>
            <person name="Garciarrubio A."/>
            <person name="Bobes R.J."/>
            <person name="Fragoso G."/>
            <person name="Sanchez-Flores A."/>
            <person name="Estrada K."/>
            <person name="Cevallos M.A."/>
            <person name="Morett E."/>
            <person name="Gonzalez V."/>
            <person name="Portillo T."/>
            <person name="Ochoa-Leyva A."/>
            <person name="Jose M.V."/>
            <person name="Sciutto E."/>
            <person name="Landa A."/>
            <person name="Jimenez L."/>
            <person name="Valdes V."/>
            <person name="Carrero J.C."/>
            <person name="Larralde C."/>
            <person name="Morales-Montor J."/>
            <person name="Limon-Lason J."/>
            <person name="Soberon X."/>
            <person name="Laclette J.P."/>
        </authorList>
    </citation>
    <scope>NUCLEOTIDE SEQUENCE [LARGE SCALE GENOMIC DNA]</scope>
</reference>
<evidence type="ECO:0000313" key="2">
    <source>
        <dbReference type="Proteomes" id="UP000492820"/>
    </source>
</evidence>
<dbReference type="PANTHER" id="PTHR11371">
    <property type="entry name" value="DEOXYRIBONUCLEASE"/>
    <property type="match status" value="1"/>
</dbReference>
<dbReference type="PANTHER" id="PTHR11371:SF31">
    <property type="entry name" value="EXTRACELLULAR NUCLEASE"/>
    <property type="match status" value="1"/>
</dbReference>
<dbReference type="OrthoDB" id="10061407at2759"/>
<dbReference type="EMBL" id="LK028852">
    <property type="protein sequence ID" value="CDS25209.1"/>
    <property type="molecule type" value="Genomic_DNA"/>
</dbReference>
<name>A0A068X321_ECHGR</name>
<dbReference type="Proteomes" id="UP000492820">
    <property type="component" value="Unassembled WGS sequence"/>
</dbReference>
<protein>
    <submittedName>
        <fullName evidence="1 3">Deoxyribonuclease 1</fullName>
    </submittedName>
</protein>
<dbReference type="GO" id="GO:0005634">
    <property type="term" value="C:nucleus"/>
    <property type="evidence" value="ECO:0007669"/>
    <property type="project" value="TreeGrafter"/>
</dbReference>
<reference evidence="1" key="2">
    <citation type="submission" date="2014-06" db="EMBL/GenBank/DDBJ databases">
        <authorList>
            <person name="Aslett M."/>
        </authorList>
    </citation>
    <scope>NUCLEOTIDE SEQUENCE</scope>
</reference>
<sequence length="50" mass="5942">MNADCSYLTKKGRDNLRLRRDSRYKWRITDDMDTTVSVQKCAYDRLVAVL</sequence>
<evidence type="ECO:0000313" key="3">
    <source>
        <dbReference type="WBParaSite" id="EgrG_002001500"/>
    </source>
</evidence>
<dbReference type="Gene3D" id="3.60.10.10">
    <property type="entry name" value="Endonuclease/exonuclease/phosphatase"/>
    <property type="match status" value="1"/>
</dbReference>
<dbReference type="GO" id="GO:0006308">
    <property type="term" value="P:DNA catabolic process"/>
    <property type="evidence" value="ECO:0007669"/>
    <property type="project" value="TreeGrafter"/>
</dbReference>
<dbReference type="InterPro" id="IPR036691">
    <property type="entry name" value="Endo/exonu/phosph_ase_sf"/>
</dbReference>
<dbReference type="GO" id="GO:0003677">
    <property type="term" value="F:DNA binding"/>
    <property type="evidence" value="ECO:0007669"/>
    <property type="project" value="TreeGrafter"/>
</dbReference>
<reference evidence="3" key="3">
    <citation type="submission" date="2020-10" db="UniProtKB">
        <authorList>
            <consortium name="WormBaseParasite"/>
        </authorList>
    </citation>
    <scope>IDENTIFICATION</scope>
</reference>
<dbReference type="WBParaSite" id="EgrG_002001500">
    <property type="protein sequence ID" value="EgrG_002001500"/>
    <property type="gene ID" value="EgrG_002001500"/>
</dbReference>